<proteinExistence type="predicted"/>
<dbReference type="AlphaFoldDB" id="A0A0G1YGD9"/>
<evidence type="ECO:0008006" key="4">
    <source>
        <dbReference type="Google" id="ProtNLM"/>
    </source>
</evidence>
<dbReference type="Proteomes" id="UP000033870">
    <property type="component" value="Unassembled WGS sequence"/>
</dbReference>
<dbReference type="InterPro" id="IPR024414">
    <property type="entry name" value="Uncharacterised_PrgI"/>
</dbReference>
<keyword evidence="1" id="KW-0812">Transmembrane</keyword>
<evidence type="ECO:0000256" key="1">
    <source>
        <dbReference type="SAM" id="Phobius"/>
    </source>
</evidence>
<dbReference type="Pfam" id="PF12666">
    <property type="entry name" value="PrgI"/>
    <property type="match status" value="1"/>
</dbReference>
<gene>
    <name evidence="2" type="ORF">UY92_C0009G0059</name>
</gene>
<name>A0A0G1YGD9_9BACT</name>
<keyword evidence="1" id="KW-1133">Transmembrane helix</keyword>
<keyword evidence="1" id="KW-0472">Membrane</keyword>
<sequence length="144" mass="16360">MQQFVVPQFIEVEDKIFGPITTRQFLILLVGGILVFLAYRYADLALFIFTLAFIGGASLVLAFVKVNGQTFHYFMLNIAQTLRKPSLRVWHKSFTKEQLQHWRQSDLAPESASAAAAVPVRRERIRDLALLVNTGGFYRPDDSV</sequence>
<protein>
    <recommendedName>
        <fullName evidence="4">PrgI family protein</fullName>
    </recommendedName>
</protein>
<feature type="transmembrane region" description="Helical" evidence="1">
    <location>
        <begin position="20"/>
        <end position="39"/>
    </location>
</feature>
<evidence type="ECO:0000313" key="2">
    <source>
        <dbReference type="EMBL" id="KKW42255.1"/>
    </source>
</evidence>
<reference evidence="2 3" key="1">
    <citation type="journal article" date="2015" name="Nature">
        <title>rRNA introns, odd ribosomes, and small enigmatic genomes across a large radiation of phyla.</title>
        <authorList>
            <person name="Brown C.T."/>
            <person name="Hug L.A."/>
            <person name="Thomas B.C."/>
            <person name="Sharon I."/>
            <person name="Castelle C.J."/>
            <person name="Singh A."/>
            <person name="Wilkins M.J."/>
            <person name="Williams K.H."/>
            <person name="Banfield J.F."/>
        </authorList>
    </citation>
    <scope>NUCLEOTIDE SEQUENCE [LARGE SCALE GENOMIC DNA]</scope>
</reference>
<evidence type="ECO:0000313" key="3">
    <source>
        <dbReference type="Proteomes" id="UP000033870"/>
    </source>
</evidence>
<feature type="transmembrane region" description="Helical" evidence="1">
    <location>
        <begin position="45"/>
        <end position="64"/>
    </location>
</feature>
<dbReference type="STRING" id="1619044.UY92_C0009G0059"/>
<organism evidence="2 3">
    <name type="scientific">Candidatus Magasanikbacteria bacterium GW2011_GWA2_56_11</name>
    <dbReference type="NCBI Taxonomy" id="1619044"/>
    <lineage>
        <taxon>Bacteria</taxon>
        <taxon>Candidatus Magasanikiibacteriota</taxon>
    </lineage>
</organism>
<comment type="caution">
    <text evidence="2">The sequence shown here is derived from an EMBL/GenBank/DDBJ whole genome shotgun (WGS) entry which is preliminary data.</text>
</comment>
<accession>A0A0G1YGD9</accession>
<dbReference type="EMBL" id="LCRX01000009">
    <property type="protein sequence ID" value="KKW42255.1"/>
    <property type="molecule type" value="Genomic_DNA"/>
</dbReference>